<feature type="binding site" evidence="6">
    <location>
        <begin position="121"/>
        <end position="124"/>
    </location>
    <ligand>
        <name>GTP</name>
        <dbReference type="ChEBI" id="CHEBI:37565"/>
    </ligand>
</feature>
<dbReference type="Gene3D" id="3.40.50.300">
    <property type="entry name" value="P-loop containing nucleotide triphosphate hydrolases"/>
    <property type="match status" value="1"/>
</dbReference>
<comment type="function">
    <text evidence="6">An essential GTPase that binds both GDP and GTP, with rapid nucleotide exchange. Plays a role in 16S rRNA processing and 30S ribosomal subunit biogenesis and possibly also in cell cycle regulation and energy metabolism.</text>
</comment>
<organism evidence="9 10">
    <name type="scientific">Candidatus Malacoplasma girerdii</name>
    <dbReference type="NCBI Taxonomy" id="1318617"/>
    <lineage>
        <taxon>Bacteria</taxon>
        <taxon>Bacillati</taxon>
        <taxon>Mycoplasmatota</taxon>
        <taxon>Mycoplasmoidales</taxon>
        <taxon>Mycoplasmoidaceae</taxon>
        <taxon>Malacoplasma</taxon>
    </lineage>
</organism>
<feature type="binding site" evidence="6">
    <location>
        <begin position="58"/>
        <end position="62"/>
    </location>
    <ligand>
        <name>GTP</name>
        <dbReference type="ChEBI" id="CHEBI:37565"/>
    </ligand>
</feature>
<evidence type="ECO:0000256" key="2">
    <source>
        <dbReference type="ARBA" id="ARBA00020484"/>
    </source>
</evidence>
<dbReference type="AlphaFoldDB" id="A0A097SSJ6"/>
<proteinExistence type="inferred from homology"/>
<dbReference type="GO" id="GO:0000028">
    <property type="term" value="P:ribosomal small subunit assembly"/>
    <property type="evidence" value="ECO:0007669"/>
    <property type="project" value="TreeGrafter"/>
</dbReference>
<keyword evidence="6" id="KW-0963">Cytoplasm</keyword>
<feature type="region of interest" description="G3" evidence="7">
    <location>
        <begin position="58"/>
        <end position="61"/>
    </location>
</feature>
<dbReference type="InterPro" id="IPR030388">
    <property type="entry name" value="G_ERA_dom"/>
</dbReference>
<keyword evidence="3 6" id="KW-0547">Nucleotide-binding</keyword>
<accession>A0A097SSJ6</accession>
<dbReference type="CDD" id="cd22534">
    <property type="entry name" value="KH-II_Era"/>
    <property type="match status" value="1"/>
</dbReference>
<dbReference type="InterPro" id="IPR005225">
    <property type="entry name" value="Small_GTP-bd"/>
</dbReference>
<keyword evidence="4 6" id="KW-0694">RNA-binding</keyword>
<evidence type="ECO:0000256" key="3">
    <source>
        <dbReference type="ARBA" id="ARBA00022741"/>
    </source>
</evidence>
<dbReference type="HOGENOM" id="CLU_038009_1_0_14"/>
<dbReference type="EMBL" id="CP007711">
    <property type="protein sequence ID" value="AIV03572.1"/>
    <property type="molecule type" value="Genomic_DNA"/>
</dbReference>
<dbReference type="PROSITE" id="PS51713">
    <property type="entry name" value="G_ERA"/>
    <property type="match status" value="1"/>
</dbReference>
<dbReference type="NCBIfam" id="TIGR00231">
    <property type="entry name" value="small_GTP"/>
    <property type="match status" value="1"/>
</dbReference>
<dbReference type="InterPro" id="IPR015946">
    <property type="entry name" value="KH_dom-like_a/b"/>
</dbReference>
<dbReference type="HAMAP" id="MF_00367">
    <property type="entry name" value="GTPase_Era"/>
    <property type="match status" value="1"/>
</dbReference>
<keyword evidence="10" id="KW-1185">Reference proteome</keyword>
<feature type="domain" description="Era-type G" evidence="8">
    <location>
        <begin position="3"/>
        <end position="171"/>
    </location>
</feature>
<keyword evidence="6" id="KW-0699">rRNA-binding</keyword>
<reference evidence="9 10" key="1">
    <citation type="journal article" date="2014" name="PLoS ONE">
        <title>An emerging Mycoplasma associated with trichomoniasis, vaginal infection and disease.</title>
        <authorList>
            <consortium name="Vaginal Microbiome Consortium"/>
            <person name="Fettweis J.M."/>
            <person name="Serrano M.G."/>
            <person name="Huang B."/>
            <person name="Brooks J.P."/>
            <person name="Glascock A.L."/>
            <person name="Sheth N.U."/>
            <person name="Strauss J.F.III."/>
            <person name="Jefferson K.K."/>
            <person name="Buck G.A."/>
        </authorList>
    </citation>
    <scope>NUCLEOTIDE SEQUENCE [LARGE SCALE GENOMIC DNA]</scope>
    <source>
        <strain evidence="9 10">VCU_M1</strain>
    </source>
</reference>
<feature type="binding site" evidence="6">
    <location>
        <begin position="11"/>
        <end position="18"/>
    </location>
    <ligand>
        <name>GTP</name>
        <dbReference type="ChEBI" id="CHEBI:37565"/>
    </ligand>
</feature>
<comment type="similarity">
    <text evidence="1 6 7">Belongs to the TRAFAC class TrmE-Era-EngA-EngB-Septin-like GTPase superfamily. Era GTPase family.</text>
</comment>
<dbReference type="InterPro" id="IPR009019">
    <property type="entry name" value="KH_sf_prok-type"/>
</dbReference>
<evidence type="ECO:0000313" key="9">
    <source>
        <dbReference type="EMBL" id="AIV03572.1"/>
    </source>
</evidence>
<dbReference type="GO" id="GO:0005525">
    <property type="term" value="F:GTP binding"/>
    <property type="evidence" value="ECO:0007669"/>
    <property type="project" value="UniProtKB-UniRule"/>
</dbReference>
<keyword evidence="6" id="KW-1003">Cell membrane</keyword>
<dbReference type="SUPFAM" id="SSF54814">
    <property type="entry name" value="Prokaryotic type KH domain (KH-domain type II)"/>
    <property type="match status" value="1"/>
</dbReference>
<feature type="region of interest" description="G4" evidence="7">
    <location>
        <begin position="121"/>
        <end position="124"/>
    </location>
</feature>
<dbReference type="PANTHER" id="PTHR42698">
    <property type="entry name" value="GTPASE ERA"/>
    <property type="match status" value="1"/>
</dbReference>
<evidence type="ECO:0000256" key="1">
    <source>
        <dbReference type="ARBA" id="ARBA00007921"/>
    </source>
</evidence>
<dbReference type="PANTHER" id="PTHR42698:SF1">
    <property type="entry name" value="GTPASE ERA, MITOCHONDRIAL"/>
    <property type="match status" value="1"/>
</dbReference>
<evidence type="ECO:0000256" key="6">
    <source>
        <dbReference type="HAMAP-Rule" id="MF_00367"/>
    </source>
</evidence>
<evidence type="ECO:0000256" key="7">
    <source>
        <dbReference type="PROSITE-ProRule" id="PRU01050"/>
    </source>
</evidence>
<dbReference type="GO" id="GO:0003924">
    <property type="term" value="F:GTPase activity"/>
    <property type="evidence" value="ECO:0007669"/>
    <property type="project" value="UniProtKB-UniRule"/>
</dbReference>
<dbReference type="GO" id="GO:0070181">
    <property type="term" value="F:small ribosomal subunit rRNA binding"/>
    <property type="evidence" value="ECO:0007669"/>
    <property type="project" value="UniProtKB-UniRule"/>
</dbReference>
<dbReference type="KEGG" id="mgj:MGM1_1880"/>
<feature type="region of interest" description="G1" evidence="7">
    <location>
        <begin position="11"/>
        <end position="18"/>
    </location>
</feature>
<dbReference type="InterPro" id="IPR006073">
    <property type="entry name" value="GTP-bd"/>
</dbReference>
<dbReference type="STRING" id="1318617.MGM1_1880"/>
<dbReference type="Proteomes" id="UP000030066">
    <property type="component" value="Chromosome"/>
</dbReference>
<dbReference type="GO" id="GO:0043024">
    <property type="term" value="F:ribosomal small subunit binding"/>
    <property type="evidence" value="ECO:0007669"/>
    <property type="project" value="TreeGrafter"/>
</dbReference>
<evidence type="ECO:0000313" key="10">
    <source>
        <dbReference type="Proteomes" id="UP000030066"/>
    </source>
</evidence>
<evidence type="ECO:0000259" key="8">
    <source>
        <dbReference type="PROSITE" id="PS51713"/>
    </source>
</evidence>
<gene>
    <name evidence="6 9" type="primary">era</name>
    <name evidence="9" type="ORF">MGM1_1880</name>
</gene>
<dbReference type="SUPFAM" id="SSF52540">
    <property type="entry name" value="P-loop containing nucleoside triphosphate hydrolases"/>
    <property type="match status" value="1"/>
</dbReference>
<dbReference type="Pfam" id="PF01926">
    <property type="entry name" value="MMR_HSR1"/>
    <property type="match status" value="1"/>
</dbReference>
<evidence type="ECO:0000256" key="5">
    <source>
        <dbReference type="ARBA" id="ARBA00023134"/>
    </source>
</evidence>
<keyword evidence="6" id="KW-0472">Membrane</keyword>
<evidence type="ECO:0000256" key="4">
    <source>
        <dbReference type="ARBA" id="ARBA00022884"/>
    </source>
</evidence>
<dbReference type="Pfam" id="PF07650">
    <property type="entry name" value="KH_2"/>
    <property type="match status" value="1"/>
</dbReference>
<feature type="region of interest" description="G2" evidence="7">
    <location>
        <begin position="37"/>
        <end position="41"/>
    </location>
</feature>
<dbReference type="GO" id="GO:0005886">
    <property type="term" value="C:plasma membrane"/>
    <property type="evidence" value="ECO:0007669"/>
    <property type="project" value="UniProtKB-SubCell"/>
</dbReference>
<feature type="region of interest" description="G5" evidence="7">
    <location>
        <begin position="150"/>
        <end position="152"/>
    </location>
</feature>
<dbReference type="InterPro" id="IPR004044">
    <property type="entry name" value="KH_dom_type_2"/>
</dbReference>
<dbReference type="NCBIfam" id="NF000908">
    <property type="entry name" value="PRK00089.1"/>
    <property type="match status" value="1"/>
</dbReference>
<protein>
    <recommendedName>
        <fullName evidence="2 6">GTPase Era</fullName>
    </recommendedName>
</protein>
<dbReference type="CDD" id="cd04163">
    <property type="entry name" value="Era"/>
    <property type="match status" value="1"/>
</dbReference>
<dbReference type="Gene3D" id="3.30.300.20">
    <property type="match status" value="1"/>
</dbReference>
<name>A0A097SSJ6_9BACT</name>
<dbReference type="NCBIfam" id="TIGR00436">
    <property type="entry name" value="era"/>
    <property type="match status" value="1"/>
</dbReference>
<keyword evidence="5 6" id="KW-0342">GTP-binding</keyword>
<sequence length="291" mass="33465">MLRRGTVVITGKPNVGKSSLLNALIKREVAITNPKPQTTRFMINHVYNDEKYQIGFIDTPGLHKRLNKLSDFLNNQVKLAYKKACCAIFVIDASRGLNFEDEQIINLLKSNHLKNVILVVNKIDLDTGVVCKDYVAAITKKLDVKDVLYISVKNKTNLNKIIETIGQYLDDEPVTITNSEDDDNYIITELIRCEILNLFRQEIPYSTCVEIKHRHYDPKTNVFDIYANLVVEKESQKPIIIGDSGKKIHQLRVNSLAKIRKVFDCKINLHIHIVVRKNWKNNLQLLKQHGY</sequence>
<dbReference type="InterPro" id="IPR005662">
    <property type="entry name" value="GTPase_Era-like"/>
</dbReference>
<comment type="subcellular location">
    <subcellularLocation>
        <location evidence="6">Cytoplasm</location>
    </subcellularLocation>
    <subcellularLocation>
        <location evidence="6">Cell membrane</location>
        <topology evidence="6">Peripheral membrane protein</topology>
    </subcellularLocation>
</comment>
<comment type="subunit">
    <text evidence="6">Monomer.</text>
</comment>
<dbReference type="GO" id="GO:0005829">
    <property type="term" value="C:cytosol"/>
    <property type="evidence" value="ECO:0007669"/>
    <property type="project" value="TreeGrafter"/>
</dbReference>
<dbReference type="InterPro" id="IPR027417">
    <property type="entry name" value="P-loop_NTPase"/>
</dbReference>
<keyword evidence="6" id="KW-0690">Ribosome biogenesis</keyword>
<dbReference type="eggNOG" id="COG1159">
    <property type="taxonomic scope" value="Bacteria"/>
</dbReference>